<feature type="region of interest" description="Disordered" evidence="1">
    <location>
        <begin position="414"/>
        <end position="441"/>
    </location>
</feature>
<feature type="transmembrane region" description="Helical" evidence="2">
    <location>
        <begin position="100"/>
        <end position="124"/>
    </location>
</feature>
<organism evidence="3 4">
    <name type="scientific">Agaricus bisporus var. burnettii (strain JB137-S8 / ATCC MYA-4627 / FGSC 10392)</name>
    <name type="common">White button mushroom</name>
    <dbReference type="NCBI Taxonomy" id="597362"/>
    <lineage>
        <taxon>Eukaryota</taxon>
        <taxon>Fungi</taxon>
        <taxon>Dikarya</taxon>
        <taxon>Basidiomycota</taxon>
        <taxon>Agaricomycotina</taxon>
        <taxon>Agaricomycetes</taxon>
        <taxon>Agaricomycetidae</taxon>
        <taxon>Agaricales</taxon>
        <taxon>Agaricineae</taxon>
        <taxon>Agaricaceae</taxon>
        <taxon>Agaricus</taxon>
    </lineage>
</organism>
<feature type="transmembrane region" description="Helical" evidence="2">
    <location>
        <begin position="180"/>
        <end position="203"/>
    </location>
</feature>
<keyword evidence="2" id="KW-1133">Transmembrane helix</keyword>
<dbReference type="EMBL" id="JH971398">
    <property type="protein sequence ID" value="EKM77093.1"/>
    <property type="molecule type" value="Genomic_DNA"/>
</dbReference>
<dbReference type="AlphaFoldDB" id="K5X1V4"/>
<keyword evidence="4" id="KW-1185">Reference proteome</keyword>
<sequence>MSNSPTPYFISLQLRQIVLRIIVISSLSSFLINVTLGGEQLFQHDNEEGSVLMALSIIPLSISLHHILSQLIVDFQKAVAKEELVGQVRLDIFDHRVRSRILMCIFALVVLWLSVGASFGFMIWNLRASQYRTIGCTYEFIDSGASSISRRNSRHGRWSLLFGENTVKRRFGVDRRIIRGIRAVISILCLLAMITLVFFVLVVQPMQKQLYLQTLWAGQYSDDPDVNVTMRVAMALDYARMVEETRPDNRLDFFDVDIKWRPESLHGAQEILLLGYLMSVYIPTALVIFRLTNLRARQYDRHLVANVHAIIPDPEATSSSHLDNTTATLRLTYAGGFPLQTEYKIEREQSSNSVFSGFALLGGAWTFINGIKPLSIYGLVHLFQRRRSLVDGGYTLSAEEQSRTVAVLREHLLDDNNDTEGGEASEEKDQDGEQSILREIV</sequence>
<dbReference type="InParanoid" id="K5X1V4"/>
<reference evidence="4" key="1">
    <citation type="journal article" date="2012" name="Proc. Natl. Acad. Sci. U.S.A.">
        <title>Genome sequence of the button mushroom Agaricus bisporus reveals mechanisms governing adaptation to a humic-rich ecological niche.</title>
        <authorList>
            <person name="Morin E."/>
            <person name="Kohler A."/>
            <person name="Baker A.R."/>
            <person name="Foulongne-Oriol M."/>
            <person name="Lombard V."/>
            <person name="Nagy L.G."/>
            <person name="Ohm R.A."/>
            <person name="Patyshakuliyeva A."/>
            <person name="Brun A."/>
            <person name="Aerts A.L."/>
            <person name="Bailey A.M."/>
            <person name="Billette C."/>
            <person name="Coutinho P.M."/>
            <person name="Deakin G."/>
            <person name="Doddapaneni H."/>
            <person name="Floudas D."/>
            <person name="Grimwood J."/>
            <person name="Hilden K."/>
            <person name="Kuees U."/>
            <person name="LaButti K.M."/>
            <person name="Lapidus A."/>
            <person name="Lindquist E.A."/>
            <person name="Lucas S.M."/>
            <person name="Murat C."/>
            <person name="Riley R.W."/>
            <person name="Salamov A.A."/>
            <person name="Schmutz J."/>
            <person name="Subramanian V."/>
            <person name="Woesten H.A.B."/>
            <person name="Xu J."/>
            <person name="Eastwood D.C."/>
            <person name="Foster G.D."/>
            <person name="Sonnenberg A.S."/>
            <person name="Cullen D."/>
            <person name="de Vries R.P."/>
            <person name="Lundell T."/>
            <person name="Hibbett D.S."/>
            <person name="Henrissat B."/>
            <person name="Burton K.S."/>
            <person name="Kerrigan R.W."/>
            <person name="Challen M.P."/>
            <person name="Grigoriev I.V."/>
            <person name="Martin F."/>
        </authorList>
    </citation>
    <scope>NUCLEOTIDE SEQUENCE [LARGE SCALE GENOMIC DNA]</scope>
    <source>
        <strain evidence="4">JB137-S8 / ATCC MYA-4627 / FGSC 10392</strain>
    </source>
</reference>
<dbReference type="KEGG" id="abp:AGABI1DRAFT108449"/>
<dbReference type="GeneID" id="18822571"/>
<feature type="transmembrane region" description="Helical" evidence="2">
    <location>
        <begin position="17"/>
        <end position="37"/>
    </location>
</feature>
<evidence type="ECO:0000313" key="3">
    <source>
        <dbReference type="EMBL" id="EKM77093.1"/>
    </source>
</evidence>
<dbReference type="OMA" id="RILMCIF"/>
<name>K5X1V4_AGABU</name>
<feature type="transmembrane region" description="Helical" evidence="2">
    <location>
        <begin position="49"/>
        <end position="68"/>
    </location>
</feature>
<dbReference type="Proteomes" id="UP000008493">
    <property type="component" value="Unassembled WGS sequence"/>
</dbReference>
<feature type="compositionally biased region" description="Acidic residues" evidence="1">
    <location>
        <begin position="415"/>
        <end position="432"/>
    </location>
</feature>
<dbReference type="RefSeq" id="XP_007332383.1">
    <property type="nucleotide sequence ID" value="XM_007332321.1"/>
</dbReference>
<dbReference type="HOGENOM" id="CLU_621059_0_0_1"/>
<dbReference type="OrthoDB" id="3227921at2759"/>
<evidence type="ECO:0000256" key="2">
    <source>
        <dbReference type="SAM" id="Phobius"/>
    </source>
</evidence>
<accession>K5X1V4</accession>
<keyword evidence="2" id="KW-0472">Membrane</keyword>
<protein>
    <submittedName>
        <fullName evidence="3">Uncharacterized protein</fullName>
    </submittedName>
</protein>
<evidence type="ECO:0000313" key="4">
    <source>
        <dbReference type="Proteomes" id="UP000008493"/>
    </source>
</evidence>
<proteinExistence type="predicted"/>
<keyword evidence="2" id="KW-0812">Transmembrane</keyword>
<evidence type="ECO:0000256" key="1">
    <source>
        <dbReference type="SAM" id="MobiDB-lite"/>
    </source>
</evidence>
<gene>
    <name evidence="3" type="ORF">AGABI1DRAFT_108449</name>
</gene>
<feature type="transmembrane region" description="Helical" evidence="2">
    <location>
        <begin position="271"/>
        <end position="291"/>
    </location>
</feature>